<organism evidence="6 7">
    <name type="scientific">Rhodamnia argentea</name>
    <dbReference type="NCBI Taxonomy" id="178133"/>
    <lineage>
        <taxon>Eukaryota</taxon>
        <taxon>Viridiplantae</taxon>
        <taxon>Streptophyta</taxon>
        <taxon>Embryophyta</taxon>
        <taxon>Tracheophyta</taxon>
        <taxon>Spermatophyta</taxon>
        <taxon>Magnoliopsida</taxon>
        <taxon>eudicotyledons</taxon>
        <taxon>Gunneridae</taxon>
        <taxon>Pentapetalae</taxon>
        <taxon>rosids</taxon>
        <taxon>malvids</taxon>
        <taxon>Myrtales</taxon>
        <taxon>Myrtaceae</taxon>
        <taxon>Myrtoideae</taxon>
        <taxon>Myrteae</taxon>
        <taxon>Australasian group</taxon>
        <taxon>Rhodamnia</taxon>
    </lineage>
</organism>
<dbReference type="GO" id="GO:0036498">
    <property type="term" value="P:IRE1-mediated unfolded protein response"/>
    <property type="evidence" value="ECO:0007669"/>
    <property type="project" value="TreeGrafter"/>
</dbReference>
<dbReference type="GO" id="GO:0006397">
    <property type="term" value="P:mRNA processing"/>
    <property type="evidence" value="ECO:0007669"/>
    <property type="project" value="InterPro"/>
</dbReference>
<proteinExistence type="predicted"/>
<dbReference type="PANTHER" id="PTHR13954:SF6">
    <property type="entry name" value="NON-SPECIFIC SERINE_THREONINE PROTEIN KINASE"/>
    <property type="match status" value="1"/>
</dbReference>
<dbReference type="InterPro" id="IPR000719">
    <property type="entry name" value="Prot_kinase_dom"/>
</dbReference>
<protein>
    <submittedName>
        <fullName evidence="7 8">Serine/threonine-protein kinase/endoribonuclease IRE1a-like</fullName>
    </submittedName>
</protein>
<dbReference type="InterPro" id="IPR010513">
    <property type="entry name" value="KEN_dom"/>
</dbReference>
<feature type="domain" description="Protein kinase" evidence="4">
    <location>
        <begin position="1"/>
        <end position="137"/>
    </location>
</feature>
<dbReference type="SMART" id="SM00220">
    <property type="entry name" value="S_TKc"/>
    <property type="match status" value="1"/>
</dbReference>
<keyword evidence="3" id="KW-0067">ATP-binding</keyword>
<dbReference type="AlphaFoldDB" id="A0A8B8P7W0"/>
<dbReference type="OrthoDB" id="63989at2759"/>
<keyword evidence="2" id="KW-0547">Nucleotide-binding</keyword>
<evidence type="ECO:0000256" key="2">
    <source>
        <dbReference type="ARBA" id="ARBA00022741"/>
    </source>
</evidence>
<dbReference type="Gene3D" id="1.10.510.10">
    <property type="entry name" value="Transferase(Phosphotransferase) domain 1"/>
    <property type="match status" value="1"/>
</dbReference>
<dbReference type="InterPro" id="IPR045133">
    <property type="entry name" value="IRE1/2-like"/>
</dbReference>
<dbReference type="PROSITE" id="PS50011">
    <property type="entry name" value="PROTEIN_KINASE_DOM"/>
    <property type="match status" value="1"/>
</dbReference>
<evidence type="ECO:0000256" key="1">
    <source>
        <dbReference type="ARBA" id="ARBA00022729"/>
    </source>
</evidence>
<dbReference type="Pfam" id="PF00069">
    <property type="entry name" value="Pkinase"/>
    <property type="match status" value="1"/>
</dbReference>
<dbReference type="Gene3D" id="1.20.1440.180">
    <property type="entry name" value="KEN domain"/>
    <property type="match status" value="1"/>
</dbReference>
<dbReference type="RefSeq" id="XP_030530856.1">
    <property type="nucleotide sequence ID" value="XM_030674996.1"/>
</dbReference>
<evidence type="ECO:0000259" key="4">
    <source>
        <dbReference type="PROSITE" id="PS50011"/>
    </source>
</evidence>
<keyword evidence="6" id="KW-1185">Reference proteome</keyword>
<dbReference type="GO" id="GO:0004674">
    <property type="term" value="F:protein serine/threonine kinase activity"/>
    <property type="evidence" value="ECO:0007669"/>
    <property type="project" value="InterPro"/>
</dbReference>
<dbReference type="SUPFAM" id="SSF56112">
    <property type="entry name" value="Protein kinase-like (PK-like)"/>
    <property type="match status" value="1"/>
</dbReference>
<evidence type="ECO:0000313" key="6">
    <source>
        <dbReference type="Proteomes" id="UP000827889"/>
    </source>
</evidence>
<dbReference type="InterPro" id="IPR011009">
    <property type="entry name" value="Kinase-like_dom_sf"/>
</dbReference>
<evidence type="ECO:0000256" key="3">
    <source>
        <dbReference type="ARBA" id="ARBA00022840"/>
    </source>
</evidence>
<evidence type="ECO:0000313" key="8">
    <source>
        <dbReference type="RefSeq" id="XP_048140644.1"/>
    </source>
</evidence>
<dbReference type="SMART" id="SM00580">
    <property type="entry name" value="PUG"/>
    <property type="match status" value="1"/>
</dbReference>
<name>A0A8B8P7W0_9MYRT</name>
<dbReference type="PROSITE" id="PS51392">
    <property type="entry name" value="KEN"/>
    <property type="match status" value="1"/>
</dbReference>
<evidence type="ECO:0000313" key="7">
    <source>
        <dbReference type="RefSeq" id="XP_030530856.1"/>
    </source>
</evidence>
<dbReference type="RefSeq" id="XP_048140644.1">
    <property type="nucleotide sequence ID" value="XM_048284687.1"/>
</dbReference>
<dbReference type="GO" id="GO:1990604">
    <property type="term" value="C:IRE1-TRAF2-ASK1 complex"/>
    <property type="evidence" value="ECO:0007669"/>
    <property type="project" value="TreeGrafter"/>
</dbReference>
<reference evidence="7" key="1">
    <citation type="submission" date="2025-04" db="UniProtKB">
        <authorList>
            <consortium name="RefSeq"/>
        </authorList>
    </citation>
    <scope>IDENTIFICATION</scope>
    <source>
        <tissue evidence="8">Leaf</tissue>
    </source>
</reference>
<dbReference type="PANTHER" id="PTHR13954">
    <property type="entry name" value="IRE1-RELATED"/>
    <property type="match status" value="1"/>
</dbReference>
<dbReference type="InterPro" id="IPR038357">
    <property type="entry name" value="KEN_sf"/>
</dbReference>
<feature type="domain" description="KEN" evidence="5">
    <location>
        <begin position="140"/>
        <end position="271"/>
    </location>
</feature>
<dbReference type="Proteomes" id="UP000827889">
    <property type="component" value="Chromosome 8"/>
</dbReference>
<dbReference type="Pfam" id="PF06479">
    <property type="entry name" value="Ribonuc_2-5A"/>
    <property type="match status" value="1"/>
</dbReference>
<dbReference type="GO" id="GO:0051082">
    <property type="term" value="F:unfolded protein binding"/>
    <property type="evidence" value="ECO:0007669"/>
    <property type="project" value="TreeGrafter"/>
</dbReference>
<accession>A0A8B8P7W0</accession>
<gene>
    <name evidence="7 8" type="primary">LOC115741214</name>
</gene>
<dbReference type="GO" id="GO:0005524">
    <property type="term" value="F:ATP binding"/>
    <property type="evidence" value="ECO:0007669"/>
    <property type="project" value="UniProtKB-KW"/>
</dbReference>
<dbReference type="KEGG" id="rarg:115741214"/>
<sequence>MTVGIVRRDLKPRNILITGTALVAKLSDVGIIKRQRIYRFPICGSSVWLVPELFRHDGCVSPAIDVFSLGCVLFFCIARGRHPFGERLERDANIEDNTMDLSSVEFIPEAHDLILRLLNADPKLRPQASKVLDHPFFWSSEKRLSFLRDICNRVELEAGAPNSRLLQELEKTAPTVFGESWDGKIEARVMDNLRRYGAYDGTRVRDLLQAVRDNFSHHKKAPKRVKKTFGSVPEGLDAYFAVRYPALLIESYRVLGQFCKKEKGFWEYFRSLSSAKRGRLLEVLTKSKRLKTR</sequence>
<keyword evidence="1" id="KW-0732">Signal</keyword>
<dbReference type="GeneID" id="115741214"/>
<evidence type="ECO:0000259" key="5">
    <source>
        <dbReference type="PROSITE" id="PS51392"/>
    </source>
</evidence>
<dbReference type="GO" id="GO:0004521">
    <property type="term" value="F:RNA endonuclease activity"/>
    <property type="evidence" value="ECO:0007669"/>
    <property type="project" value="InterPro"/>
</dbReference>